<protein>
    <submittedName>
        <fullName evidence="1">Uncharacterized protein</fullName>
    </submittedName>
</protein>
<name>A0A9Q3BPX4_9BASI</name>
<organism evidence="1 2">
    <name type="scientific">Austropuccinia psidii MF-1</name>
    <dbReference type="NCBI Taxonomy" id="1389203"/>
    <lineage>
        <taxon>Eukaryota</taxon>
        <taxon>Fungi</taxon>
        <taxon>Dikarya</taxon>
        <taxon>Basidiomycota</taxon>
        <taxon>Pucciniomycotina</taxon>
        <taxon>Pucciniomycetes</taxon>
        <taxon>Pucciniales</taxon>
        <taxon>Sphaerophragmiaceae</taxon>
        <taxon>Austropuccinia</taxon>
    </lineage>
</organism>
<dbReference type="EMBL" id="AVOT02001961">
    <property type="protein sequence ID" value="MBW0468756.1"/>
    <property type="molecule type" value="Genomic_DNA"/>
</dbReference>
<keyword evidence="2" id="KW-1185">Reference proteome</keyword>
<dbReference type="Proteomes" id="UP000765509">
    <property type="component" value="Unassembled WGS sequence"/>
</dbReference>
<proteinExistence type="predicted"/>
<evidence type="ECO:0000313" key="2">
    <source>
        <dbReference type="Proteomes" id="UP000765509"/>
    </source>
</evidence>
<comment type="caution">
    <text evidence="1">The sequence shown here is derived from an EMBL/GenBank/DDBJ whole genome shotgun (WGS) entry which is preliminary data.</text>
</comment>
<accession>A0A9Q3BPX4</accession>
<reference evidence="1" key="1">
    <citation type="submission" date="2021-03" db="EMBL/GenBank/DDBJ databases">
        <title>Draft genome sequence of rust myrtle Austropuccinia psidii MF-1, a brazilian biotype.</title>
        <authorList>
            <person name="Quecine M.C."/>
            <person name="Pachon D.M.R."/>
            <person name="Bonatelli M.L."/>
            <person name="Correr F.H."/>
            <person name="Franceschini L.M."/>
            <person name="Leite T.F."/>
            <person name="Margarido G.R.A."/>
            <person name="Almeida C.A."/>
            <person name="Ferrarezi J.A."/>
            <person name="Labate C.A."/>
        </authorList>
    </citation>
    <scope>NUCLEOTIDE SEQUENCE</scope>
    <source>
        <strain evidence="1">MF-1</strain>
    </source>
</reference>
<evidence type="ECO:0000313" key="1">
    <source>
        <dbReference type="EMBL" id="MBW0468756.1"/>
    </source>
</evidence>
<dbReference type="AlphaFoldDB" id="A0A9Q3BPX4"/>
<gene>
    <name evidence="1" type="ORF">O181_008471</name>
</gene>
<sequence>MLEKGWNPKLLFHTFEKDLADIHSTASRFKLLLDKVKHHANQSIDDAFVYAIKKWDKIHKTPELKVGDLILVSTLNFDNIRSPKKLKHSFSGLFIIKALHGKNAVQVGLSGELENKNTDFPVSLLNHYTSSDKELFPLRNETPLEVPPLYKSEEKNVLRVFKERRLRGKMKENTLSDKETHSIQMRGFQKVKYLITRRFSEDSDMRKDQFLNKNFELCALHT</sequence>